<proteinExistence type="predicted"/>
<protein>
    <submittedName>
        <fullName evidence="1">Uncharacterized protein</fullName>
    </submittedName>
</protein>
<keyword evidence="2" id="KW-1185">Reference proteome</keyword>
<reference evidence="1 2" key="1">
    <citation type="submission" date="2016-03" db="EMBL/GenBank/DDBJ databases">
        <title>Trachymyrmex septentrionalis WGS genome.</title>
        <authorList>
            <person name="Nygaard S."/>
            <person name="Hu H."/>
            <person name="Boomsma J."/>
            <person name="Zhang G."/>
        </authorList>
    </citation>
    <scope>NUCLEOTIDE SEQUENCE [LARGE SCALE GENOMIC DNA]</scope>
    <source>
        <strain evidence="1">Tsep2-gDNA-1</strain>
        <tissue evidence="1">Whole body</tissue>
    </source>
</reference>
<dbReference type="AlphaFoldDB" id="A0A195FXL6"/>
<dbReference type="EMBL" id="KQ981193">
    <property type="protein sequence ID" value="KYN45171.1"/>
    <property type="molecule type" value="Genomic_DNA"/>
</dbReference>
<sequence>MGGPGNAEFIRPVIKPECGSCTNNIYLSNLNIITSPFYVCACVIATQGDPLGIITNSLIMSLSIKKTQNESKGILRRGLRAIQGLEFPWETRHRCPDIRYNASNRKR</sequence>
<dbReference type="Proteomes" id="UP000078541">
    <property type="component" value="Unassembled WGS sequence"/>
</dbReference>
<evidence type="ECO:0000313" key="1">
    <source>
        <dbReference type="EMBL" id="KYN45171.1"/>
    </source>
</evidence>
<organism evidence="1 2">
    <name type="scientific">Trachymyrmex septentrionalis</name>
    <dbReference type="NCBI Taxonomy" id="34720"/>
    <lineage>
        <taxon>Eukaryota</taxon>
        <taxon>Metazoa</taxon>
        <taxon>Ecdysozoa</taxon>
        <taxon>Arthropoda</taxon>
        <taxon>Hexapoda</taxon>
        <taxon>Insecta</taxon>
        <taxon>Pterygota</taxon>
        <taxon>Neoptera</taxon>
        <taxon>Endopterygota</taxon>
        <taxon>Hymenoptera</taxon>
        <taxon>Apocrita</taxon>
        <taxon>Aculeata</taxon>
        <taxon>Formicoidea</taxon>
        <taxon>Formicidae</taxon>
        <taxon>Myrmicinae</taxon>
        <taxon>Trachymyrmex</taxon>
    </lineage>
</organism>
<evidence type="ECO:0000313" key="2">
    <source>
        <dbReference type="Proteomes" id="UP000078541"/>
    </source>
</evidence>
<name>A0A195FXL6_9HYME</name>
<gene>
    <name evidence="1" type="ORF">ALC56_00421</name>
</gene>
<accession>A0A195FXL6</accession>